<evidence type="ECO:0000313" key="3">
    <source>
        <dbReference type="EMBL" id="GEL72240.1"/>
    </source>
</evidence>
<reference evidence="4 5" key="1">
    <citation type="submission" date="2016-10" db="EMBL/GenBank/DDBJ databases">
        <authorList>
            <person name="Varghese N."/>
            <person name="Submissions S."/>
        </authorList>
    </citation>
    <scope>NUCLEOTIDE SEQUENCE [LARGE SCALE GENOMIC DNA]</scope>
    <source>
        <strain evidence="4 5">DSM 2260</strain>
    </source>
</reference>
<keyword evidence="2" id="KW-0812">Transmembrane</keyword>
<accession>A0A511HFC0</accession>
<name>A0A511HFC0_9BACT</name>
<dbReference type="Gene3D" id="2.20.110.10">
    <property type="entry name" value="Histone H3 K4-specific methyltransferase SET7/9 N-terminal domain"/>
    <property type="match status" value="2"/>
</dbReference>
<evidence type="ECO:0000313" key="4">
    <source>
        <dbReference type="EMBL" id="SDD68839.1"/>
    </source>
</evidence>
<feature type="transmembrane region" description="Helical" evidence="2">
    <location>
        <begin position="85"/>
        <end position="109"/>
    </location>
</feature>
<protein>
    <submittedName>
        <fullName evidence="4">Antitoxin component YwqK of the YwqJK toxin-antitoxin module</fullName>
    </submittedName>
</protein>
<feature type="transmembrane region" description="Helical" evidence="2">
    <location>
        <begin position="121"/>
        <end position="139"/>
    </location>
</feature>
<reference evidence="3 6" key="2">
    <citation type="submission" date="2019-07" db="EMBL/GenBank/DDBJ databases">
        <title>Whole genome shotgun sequence of Myxococcus virescens NBRC 100334.</title>
        <authorList>
            <person name="Hosoyama A."/>
            <person name="Uohara A."/>
            <person name="Ohji S."/>
            <person name="Ichikawa N."/>
        </authorList>
    </citation>
    <scope>NUCLEOTIDE SEQUENCE [LARGE SCALE GENOMIC DNA]</scope>
    <source>
        <strain evidence="3 6">NBRC 100334</strain>
    </source>
</reference>
<dbReference type="EMBL" id="BJVY01000023">
    <property type="protein sequence ID" value="GEL72240.1"/>
    <property type="molecule type" value="Genomic_DNA"/>
</dbReference>
<dbReference type="Proteomes" id="UP000321224">
    <property type="component" value="Unassembled WGS sequence"/>
</dbReference>
<keyword evidence="2" id="KW-1133">Transmembrane helix</keyword>
<dbReference type="RefSeq" id="WP_090487802.1">
    <property type="nucleotide sequence ID" value="NZ_BJVY01000023.1"/>
</dbReference>
<sequence>MLLKLLLGVEAAFVGARLLQIVFPLQVPRVLQAWVLWPTLWDTPLDPRRVSPFTALIPWLLWAAVLVLWLEVLRRASGQRVFTRMQALAVALVPGYAVVGLPRLMALMAAVLGPLAAGFKAGARAIVGLHVLVAFALVVEARRDTPAWGLVVLCADGALLLAQWLTLRTVARALLARTAHPPEVAQGHDTSAPLQQAPPAPDTGLDCPECPAPAPLRQDAGQPGHHCGRCEGDLLSPTERRLLQPPPGESAAMETTGRHVKCASCGESAATMLFRGAAVSACASCGVVWMRAGVLHRLTQGQHGRPRARPGVPPAATRPPSLLSPRVGGLAMVGVILVGAQSMYVSQSSPCTPTTQAHRVVRPDGWVLDRCAYTEDKNEGTSWLRDERGRLREETTWTQGERKGPYRRWDATGRLQVEGQYRGDQPAGEWLHYAESGALVMRQAFAGGKLHGATQTLAEDGVLLELQNYEHGRLHGPYALFFPTGRKRVEGHYEQGRRSGDWTTYDATGQRVDATTWHEGQRTLVWVNGAKTQDAPAAAASGSEVAEAPALPAPQDALFSGHDLEWWAQRLRHLWPRRQDPEWAARYALTVHRASLNGLTVEETAAGPRVTRSPSPDGAQAVRGTP</sequence>
<keyword evidence="5" id="KW-1185">Reference proteome</keyword>
<dbReference type="Proteomes" id="UP000198717">
    <property type="component" value="Unassembled WGS sequence"/>
</dbReference>
<evidence type="ECO:0000256" key="1">
    <source>
        <dbReference type="SAM" id="MobiDB-lite"/>
    </source>
</evidence>
<feature type="region of interest" description="Disordered" evidence="1">
    <location>
        <begin position="300"/>
        <end position="323"/>
    </location>
</feature>
<feature type="transmembrane region" description="Helical" evidence="2">
    <location>
        <begin position="56"/>
        <end position="73"/>
    </location>
</feature>
<dbReference type="EMBL" id="FNAJ01000002">
    <property type="protein sequence ID" value="SDD68839.1"/>
    <property type="molecule type" value="Genomic_DNA"/>
</dbReference>
<dbReference type="AlphaFoldDB" id="A0A511HFC0"/>
<dbReference type="SUPFAM" id="SSF82185">
    <property type="entry name" value="Histone H3 K4-specific methyltransferase SET7/9 N-terminal domain"/>
    <property type="match status" value="2"/>
</dbReference>
<keyword evidence="2" id="KW-0472">Membrane</keyword>
<proteinExistence type="predicted"/>
<evidence type="ECO:0000313" key="5">
    <source>
        <dbReference type="Proteomes" id="UP000198717"/>
    </source>
</evidence>
<evidence type="ECO:0000313" key="6">
    <source>
        <dbReference type="Proteomes" id="UP000321224"/>
    </source>
</evidence>
<comment type="caution">
    <text evidence="3">The sequence shown here is derived from an EMBL/GenBank/DDBJ whole genome shotgun (WGS) entry which is preliminary data.</text>
</comment>
<evidence type="ECO:0000256" key="2">
    <source>
        <dbReference type="SAM" id="Phobius"/>
    </source>
</evidence>
<feature type="region of interest" description="Disordered" evidence="1">
    <location>
        <begin position="602"/>
        <end position="626"/>
    </location>
</feature>
<gene>
    <name evidence="3" type="ORF">MVI01_40240</name>
    <name evidence="4" type="ORF">SAMN04488504_102279</name>
</gene>
<organism evidence="3 6">
    <name type="scientific">Myxococcus virescens</name>
    <dbReference type="NCBI Taxonomy" id="83456"/>
    <lineage>
        <taxon>Bacteria</taxon>
        <taxon>Pseudomonadati</taxon>
        <taxon>Myxococcota</taxon>
        <taxon>Myxococcia</taxon>
        <taxon>Myxococcales</taxon>
        <taxon>Cystobacterineae</taxon>
        <taxon>Myxococcaceae</taxon>
        <taxon>Myxococcus</taxon>
    </lineage>
</organism>
<feature type="region of interest" description="Disordered" evidence="1">
    <location>
        <begin position="182"/>
        <end position="223"/>
    </location>
</feature>
<feature type="transmembrane region" description="Helical" evidence="2">
    <location>
        <begin position="146"/>
        <end position="165"/>
    </location>
</feature>